<keyword evidence="6 9" id="KW-0067">ATP-binding</keyword>
<reference evidence="12 13" key="1">
    <citation type="journal article" date="2018" name="Sci. Rep.">
        <title>Comparative genomics provides insights into the lifestyle and reveals functional heterogeneity of dark septate endophytic fungi.</title>
        <authorList>
            <person name="Knapp D.G."/>
            <person name="Nemeth J.B."/>
            <person name="Barry K."/>
            <person name="Hainaut M."/>
            <person name="Henrissat B."/>
            <person name="Johnson J."/>
            <person name="Kuo A."/>
            <person name="Lim J.H.P."/>
            <person name="Lipzen A."/>
            <person name="Nolan M."/>
            <person name="Ohm R.A."/>
            <person name="Tamas L."/>
            <person name="Grigoriev I.V."/>
            <person name="Spatafora J.W."/>
            <person name="Nagy L.G."/>
            <person name="Kovacs G.M."/>
        </authorList>
    </citation>
    <scope>NUCLEOTIDE SEQUENCE [LARGE SCALE GENOMIC DNA]</scope>
    <source>
        <strain evidence="12 13">DSE2036</strain>
    </source>
</reference>
<feature type="region of interest" description="Disordered" evidence="10">
    <location>
        <begin position="871"/>
        <end position="918"/>
    </location>
</feature>
<dbReference type="InterPro" id="IPR011009">
    <property type="entry name" value="Kinase-like_dom_sf"/>
</dbReference>
<dbReference type="STRING" id="97972.A0A2V1EEF0"/>
<feature type="region of interest" description="Disordered" evidence="10">
    <location>
        <begin position="519"/>
        <end position="549"/>
    </location>
</feature>
<organism evidence="12 13">
    <name type="scientific">Periconia macrospinosa</name>
    <dbReference type="NCBI Taxonomy" id="97972"/>
    <lineage>
        <taxon>Eukaryota</taxon>
        <taxon>Fungi</taxon>
        <taxon>Dikarya</taxon>
        <taxon>Ascomycota</taxon>
        <taxon>Pezizomycotina</taxon>
        <taxon>Dothideomycetes</taxon>
        <taxon>Pleosporomycetidae</taxon>
        <taxon>Pleosporales</taxon>
        <taxon>Massarineae</taxon>
        <taxon>Periconiaceae</taxon>
        <taxon>Periconia</taxon>
    </lineage>
</organism>
<evidence type="ECO:0000256" key="3">
    <source>
        <dbReference type="ARBA" id="ARBA00022679"/>
    </source>
</evidence>
<dbReference type="EC" id="2.7.11.1" evidence="1"/>
<comment type="catalytic activity">
    <reaction evidence="7">
        <text>L-threonyl-[protein] + ATP = O-phospho-L-threonyl-[protein] + ADP + H(+)</text>
        <dbReference type="Rhea" id="RHEA:46608"/>
        <dbReference type="Rhea" id="RHEA-COMP:11060"/>
        <dbReference type="Rhea" id="RHEA-COMP:11605"/>
        <dbReference type="ChEBI" id="CHEBI:15378"/>
        <dbReference type="ChEBI" id="CHEBI:30013"/>
        <dbReference type="ChEBI" id="CHEBI:30616"/>
        <dbReference type="ChEBI" id="CHEBI:61977"/>
        <dbReference type="ChEBI" id="CHEBI:456216"/>
        <dbReference type="EC" id="2.7.11.1"/>
    </reaction>
</comment>
<feature type="region of interest" description="Disordered" evidence="10">
    <location>
        <begin position="1320"/>
        <end position="1344"/>
    </location>
</feature>
<proteinExistence type="predicted"/>
<dbReference type="Proteomes" id="UP000244855">
    <property type="component" value="Unassembled WGS sequence"/>
</dbReference>
<dbReference type="GO" id="GO:0007165">
    <property type="term" value="P:signal transduction"/>
    <property type="evidence" value="ECO:0007669"/>
    <property type="project" value="TreeGrafter"/>
</dbReference>
<feature type="region of interest" description="Disordered" evidence="10">
    <location>
        <begin position="1100"/>
        <end position="1134"/>
    </location>
</feature>
<feature type="compositionally biased region" description="Polar residues" evidence="10">
    <location>
        <begin position="951"/>
        <end position="963"/>
    </location>
</feature>
<feature type="region of interest" description="Disordered" evidence="10">
    <location>
        <begin position="1371"/>
        <end position="1408"/>
    </location>
</feature>
<dbReference type="PROSITE" id="PS00107">
    <property type="entry name" value="PROTEIN_KINASE_ATP"/>
    <property type="match status" value="1"/>
</dbReference>
<feature type="region of interest" description="Disordered" evidence="10">
    <location>
        <begin position="1001"/>
        <end position="1080"/>
    </location>
</feature>
<evidence type="ECO:0000313" key="12">
    <source>
        <dbReference type="EMBL" id="PVI07810.1"/>
    </source>
</evidence>
<dbReference type="Pfam" id="PF00069">
    <property type="entry name" value="Pkinase"/>
    <property type="match status" value="2"/>
</dbReference>
<feature type="region of interest" description="Disordered" evidence="10">
    <location>
        <begin position="1192"/>
        <end position="1292"/>
    </location>
</feature>
<dbReference type="GO" id="GO:0042149">
    <property type="term" value="P:cellular response to glucose starvation"/>
    <property type="evidence" value="ECO:0007669"/>
    <property type="project" value="UniProtKB-ARBA"/>
</dbReference>
<evidence type="ECO:0000256" key="4">
    <source>
        <dbReference type="ARBA" id="ARBA00022741"/>
    </source>
</evidence>
<evidence type="ECO:0000256" key="1">
    <source>
        <dbReference type="ARBA" id="ARBA00012513"/>
    </source>
</evidence>
<dbReference type="PANTHER" id="PTHR43895:SF152">
    <property type="entry name" value="SERINE_THREONINE-PROTEIN KINASE TOS3"/>
    <property type="match status" value="1"/>
</dbReference>
<dbReference type="GO" id="GO:0004674">
    <property type="term" value="F:protein serine/threonine kinase activity"/>
    <property type="evidence" value="ECO:0007669"/>
    <property type="project" value="UniProtKB-KW"/>
</dbReference>
<dbReference type="FunFam" id="1.10.510.10:FF:000614">
    <property type="entry name" value="Serine/threonine protein kinase, putative"/>
    <property type="match status" value="1"/>
</dbReference>
<feature type="region of interest" description="Disordered" evidence="10">
    <location>
        <begin position="459"/>
        <end position="504"/>
    </location>
</feature>
<feature type="domain" description="Protein kinase" evidence="11">
    <location>
        <begin position="315"/>
        <end position="813"/>
    </location>
</feature>
<feature type="compositionally biased region" description="Low complexity" evidence="10">
    <location>
        <begin position="1275"/>
        <end position="1292"/>
    </location>
</feature>
<comment type="catalytic activity">
    <reaction evidence="8">
        <text>L-seryl-[protein] + ATP = O-phospho-L-seryl-[protein] + ADP + H(+)</text>
        <dbReference type="Rhea" id="RHEA:17989"/>
        <dbReference type="Rhea" id="RHEA-COMP:9863"/>
        <dbReference type="Rhea" id="RHEA-COMP:11604"/>
        <dbReference type="ChEBI" id="CHEBI:15378"/>
        <dbReference type="ChEBI" id="CHEBI:29999"/>
        <dbReference type="ChEBI" id="CHEBI:30616"/>
        <dbReference type="ChEBI" id="CHEBI:83421"/>
        <dbReference type="ChEBI" id="CHEBI:456216"/>
        <dbReference type="EC" id="2.7.11.1"/>
    </reaction>
</comment>
<name>A0A2V1EEF0_9PLEO</name>
<dbReference type="GO" id="GO:0001558">
    <property type="term" value="P:regulation of cell growth"/>
    <property type="evidence" value="ECO:0007669"/>
    <property type="project" value="UniProtKB-ARBA"/>
</dbReference>
<keyword evidence="2" id="KW-0723">Serine/threonine-protein kinase</keyword>
<feature type="compositionally biased region" description="Low complexity" evidence="10">
    <location>
        <begin position="161"/>
        <end position="176"/>
    </location>
</feature>
<evidence type="ECO:0000256" key="5">
    <source>
        <dbReference type="ARBA" id="ARBA00022777"/>
    </source>
</evidence>
<feature type="binding site" evidence="9">
    <location>
        <position position="344"/>
    </location>
    <ligand>
        <name>ATP</name>
        <dbReference type="ChEBI" id="CHEBI:30616"/>
    </ligand>
</feature>
<feature type="compositionally biased region" description="Polar residues" evidence="10">
    <location>
        <begin position="895"/>
        <end position="905"/>
    </location>
</feature>
<accession>A0A2V1EEF0</accession>
<keyword evidence="13" id="KW-1185">Reference proteome</keyword>
<dbReference type="Gene3D" id="3.30.200.20">
    <property type="entry name" value="Phosphorylase Kinase, domain 1"/>
    <property type="match status" value="1"/>
</dbReference>
<sequence length="1408" mass="154613">MRDDPTAALKAGNADAPPTVEPIQTQVQVPCAEIAPHPPNGPADPVEPGQAHEPYTTTNGRLDAYPTANGESTPTAKTHADPLPETDITPRSEVPSHPDAITEHLQNLNRDAGEASYFSPQPRRILKPIPATHSSPAPMDGVHGFDASTHMARPSPARDYSSTSTASVATVRANSVDSLQASTPPSKRRDGPHYPNQSYAALHTQHYYPPHIHRANSTHPSHHHSGYSVSHISTFGAEYRRDIMDSGSRTVGNSPASSPGLFTSNSPILRPSPQSDDNLYSTPWLHPSHRQAPKETHIADVDVDPVSGRKIVNHYEIFDELGRGVHGKVKLGRNLETEAYVAIKIVDRYSKRRRLGKNTSHEDKIKKEIAILKKARHPNIVSLLEVIDDPTIKKVYIVLEHVARGEVKWRADGAKEICQVEFRRYQREQQGVFDNENAIMEDEKIIRLAHQKLERQRRRLARERKQRETGAPENEAWSLELGGESEDEYSETDGSSRSSTRGEVLPSSVMQGIYHEGSSAAESANMETAFRSSTPTAGNRPLDNTTITGLEGTMYGAYDTEAIRGRTPSLAGSNSSHFTEGEDEVPEHFRYVPVMTIQQAREVLRDTVLGLEYLHYQNVIHRDIKPANLLQTMDGRIKISDFGVSYLGRRPLDEGNGDQSESDAQDADDAIELAKTVGTPAFYAPELCNTDLDADTPQIDHKIDIWALGVTLYCLIYGRVPFHDQNQWLLMKRVADEEPYISKWRLKPVADSSSSRPSSHGRMFNTLTTSRRAPHDLEYEEIDDDLLDLFDKLFIKDPRRRISIQEIKRHPWLTRDIENFHSWVEDTDPDKSSQGGKIKISKADIDQAVVPITILDRVKLGIRKVTEITRSLTRQGSRRRAPSAASSSNDALPITANSSSSTISQDGRRPSLGPGMPIYEALSRSREPEHPLSQSVTASPEPTEKLRFFEGSNSRTASPAQSTETREKPNPAGPATRPHLSDRAFSALSSAASIRTVRQSDLLHKGVPNSPTLPPALPGTPTTLDTPSGSNLGGIFGGMPKRIVHEARPEGKALQPPRGQHARAKSIDRSSGPPEDAHTWPSLAISTASASGEVDQPDLLKEMSPTLPRGPSPSPSDARVPRSGEKSASRQSSISSLSSRLYRTWAKQSSELDIAPSLDISSLSRSPGAHDMLDETYNKAKDDFVRRRVMEESINRERPRSALQQRPSSALSQAMCPPSPDDELFFQDQKIEEFLDEHHRPPPDTSPVSYGDITSQARTFTSSSSEDQFASMSQSTSNPSIPSIASAGSSVAAEDCRNMEAFPIMTPAASAESFVNQFDAPSEDVAGYDGDHAIESEEDDSSEDELVISLGRKAGSKNNRSSSITVAEIARSSIREEVGSRRRSGRSGSNGTVKKVPAPGTETPSEPI</sequence>
<feature type="region of interest" description="Disordered" evidence="10">
    <location>
        <begin position="949"/>
        <end position="980"/>
    </location>
</feature>
<feature type="compositionally biased region" description="Basic and acidic residues" evidence="10">
    <location>
        <begin position="1229"/>
        <end position="1242"/>
    </location>
</feature>
<feature type="region of interest" description="Disordered" evidence="10">
    <location>
        <begin position="1"/>
        <end position="98"/>
    </location>
</feature>
<dbReference type="Gene3D" id="1.10.510.10">
    <property type="entry name" value="Transferase(Phosphotransferase) domain 1"/>
    <property type="match status" value="1"/>
</dbReference>
<feature type="compositionally biased region" description="Polar residues" evidence="10">
    <location>
        <begin position="1246"/>
        <end position="1274"/>
    </location>
</feature>
<feature type="compositionally biased region" description="Basic and acidic residues" evidence="10">
    <location>
        <begin position="78"/>
        <end position="98"/>
    </location>
</feature>
<protein>
    <recommendedName>
        <fullName evidence="1">non-specific serine/threonine protein kinase</fullName>
        <ecNumber evidence="1">2.7.11.1</ecNumber>
    </recommendedName>
</protein>
<evidence type="ECO:0000259" key="11">
    <source>
        <dbReference type="PROSITE" id="PS50011"/>
    </source>
</evidence>
<feature type="compositionally biased region" description="Polar residues" evidence="10">
    <location>
        <begin position="492"/>
        <end position="501"/>
    </location>
</feature>
<dbReference type="SMART" id="SM00220">
    <property type="entry name" value="S_TKc"/>
    <property type="match status" value="1"/>
</dbReference>
<dbReference type="PROSITE" id="PS50011">
    <property type="entry name" value="PROTEIN_KINASE_DOM"/>
    <property type="match status" value="1"/>
</dbReference>
<dbReference type="PANTHER" id="PTHR43895">
    <property type="entry name" value="CALCIUM/CALMODULIN-DEPENDENT PROTEIN KINASE KINASE-RELATED"/>
    <property type="match status" value="1"/>
</dbReference>
<feature type="compositionally biased region" description="Polar residues" evidence="10">
    <location>
        <begin position="520"/>
        <end position="548"/>
    </location>
</feature>
<dbReference type="SUPFAM" id="SSF56112">
    <property type="entry name" value="Protein kinase-like (PK-like)"/>
    <property type="match status" value="1"/>
</dbReference>
<evidence type="ECO:0000256" key="6">
    <source>
        <dbReference type="ARBA" id="ARBA00022840"/>
    </source>
</evidence>
<evidence type="ECO:0000256" key="10">
    <source>
        <dbReference type="SAM" id="MobiDB-lite"/>
    </source>
</evidence>
<feature type="compositionally biased region" description="Basic and acidic residues" evidence="10">
    <location>
        <begin position="1119"/>
        <end position="1128"/>
    </location>
</feature>
<evidence type="ECO:0000256" key="9">
    <source>
        <dbReference type="PROSITE-ProRule" id="PRU10141"/>
    </source>
</evidence>
<evidence type="ECO:0000256" key="7">
    <source>
        <dbReference type="ARBA" id="ARBA00047899"/>
    </source>
</evidence>
<dbReference type="OrthoDB" id="68483at2759"/>
<gene>
    <name evidence="12" type="ORF">DM02DRAFT_511652</name>
</gene>
<dbReference type="CDD" id="cd14008">
    <property type="entry name" value="STKc_LKB1_CaMKK"/>
    <property type="match status" value="1"/>
</dbReference>
<feature type="compositionally biased region" description="Polar residues" evidence="10">
    <location>
        <begin position="1202"/>
        <end position="1212"/>
    </location>
</feature>
<evidence type="ECO:0000256" key="8">
    <source>
        <dbReference type="ARBA" id="ARBA00048679"/>
    </source>
</evidence>
<dbReference type="GO" id="GO:0005524">
    <property type="term" value="F:ATP binding"/>
    <property type="evidence" value="ECO:0007669"/>
    <property type="project" value="UniProtKB-UniRule"/>
</dbReference>
<evidence type="ECO:0000256" key="2">
    <source>
        <dbReference type="ARBA" id="ARBA00022527"/>
    </source>
</evidence>
<feature type="compositionally biased region" description="Polar residues" evidence="10">
    <location>
        <begin position="247"/>
        <end position="281"/>
    </location>
</feature>
<dbReference type="InterPro" id="IPR017441">
    <property type="entry name" value="Protein_kinase_ATP_BS"/>
</dbReference>
<keyword evidence="3" id="KW-0808">Transferase</keyword>
<dbReference type="EMBL" id="KZ805302">
    <property type="protein sequence ID" value="PVI07810.1"/>
    <property type="molecule type" value="Genomic_DNA"/>
</dbReference>
<keyword evidence="4 9" id="KW-0547">Nucleotide-binding</keyword>
<feature type="region of interest" description="Disordered" evidence="10">
    <location>
        <begin position="246"/>
        <end position="293"/>
    </location>
</feature>
<evidence type="ECO:0000313" key="13">
    <source>
        <dbReference type="Proteomes" id="UP000244855"/>
    </source>
</evidence>
<feature type="region of interest" description="Disordered" evidence="10">
    <location>
        <begin position="126"/>
        <end position="197"/>
    </location>
</feature>
<dbReference type="InterPro" id="IPR000719">
    <property type="entry name" value="Prot_kinase_dom"/>
</dbReference>
<keyword evidence="5 12" id="KW-0418">Kinase</keyword>
<dbReference type="FunFam" id="3.30.200.20:FF:000206">
    <property type="entry name" value="Serine/threonine-protein kinase Ssp1"/>
    <property type="match status" value="1"/>
</dbReference>